<dbReference type="EMBL" id="MK552327">
    <property type="protein sequence ID" value="QBJ02667.1"/>
    <property type="molecule type" value="Genomic_DNA"/>
</dbReference>
<sequence>MVVWIDCDRGVSDSGGHDKLHCSWNRYMNSWIPLCVAILALVIALGALYAALRTNRKVEVIPAPCQHNWAIIETAQRFNDRHRYLCIGYVYTIQCTHCGDVDFREKKI</sequence>
<evidence type="ECO:0000256" key="1">
    <source>
        <dbReference type="SAM" id="Phobius"/>
    </source>
</evidence>
<evidence type="ECO:0000313" key="3">
    <source>
        <dbReference type="Proteomes" id="UP000294134"/>
    </source>
</evidence>
<protein>
    <submittedName>
        <fullName evidence="2">Uncharacterized protein</fullName>
    </submittedName>
</protein>
<evidence type="ECO:0000313" key="2">
    <source>
        <dbReference type="EMBL" id="QBJ02667.1"/>
    </source>
</evidence>
<keyword evidence="1" id="KW-1133">Transmembrane helix</keyword>
<keyword evidence="1" id="KW-0472">Membrane</keyword>
<accession>A0A481W5X8</accession>
<feature type="transmembrane region" description="Helical" evidence="1">
    <location>
        <begin position="31"/>
        <end position="52"/>
    </location>
</feature>
<keyword evidence="3" id="KW-1185">Reference proteome</keyword>
<keyword evidence="1" id="KW-0812">Transmembrane</keyword>
<proteinExistence type="predicted"/>
<dbReference type="Proteomes" id="UP000294134">
    <property type="component" value="Segment"/>
</dbReference>
<reference evidence="2 3" key="1">
    <citation type="submission" date="2019-02" db="EMBL/GenBank/DDBJ databases">
        <authorList>
            <person name="Frampton R.A."/>
            <person name="Wojtus J.K."/>
            <person name="Fineran P.C."/>
            <person name="Hendrickson H.L."/>
        </authorList>
    </citation>
    <scope>NUCLEOTIDE SEQUENCE [LARGE SCALE GENOMIC DNA]</scope>
</reference>
<gene>
    <name evidence="2" type="ORF">PSA21_140</name>
</gene>
<organism evidence="2 3">
    <name type="scientific">Pseudomonas phage Psa21</name>
    <dbReference type="NCBI Taxonomy" id="2530023"/>
    <lineage>
        <taxon>Viruses</taxon>
        <taxon>Duplodnaviria</taxon>
        <taxon>Heunggongvirae</taxon>
        <taxon>Uroviricota</taxon>
        <taxon>Caudoviricetes</taxon>
        <taxon>Chimalliviridae</taxon>
        <taxon>Tepukevirus</taxon>
        <taxon>Tepukevirus Psa21</taxon>
    </lineage>
</organism>
<name>A0A481W5X8_9CAUD</name>